<dbReference type="RefSeq" id="WP_128565475.1">
    <property type="nucleotide sequence ID" value="NZ_BPQH01000016.1"/>
</dbReference>
<reference evidence="2" key="1">
    <citation type="journal article" date="2021" name="Front. Microbiol.">
        <title>Comprehensive Comparative Genomics and Phenotyping of Methylobacterium Species.</title>
        <authorList>
            <person name="Alessa O."/>
            <person name="Ogura Y."/>
            <person name="Fujitani Y."/>
            <person name="Takami H."/>
            <person name="Hayashi T."/>
            <person name="Sahin N."/>
            <person name="Tani A."/>
        </authorList>
    </citation>
    <scope>NUCLEOTIDE SEQUENCE</scope>
    <source>
        <strain evidence="2">KCTC 52305</strain>
    </source>
</reference>
<dbReference type="InterPro" id="IPR054707">
    <property type="entry name" value="DhpH_subs-bd"/>
</dbReference>
<evidence type="ECO:0000313" key="3">
    <source>
        <dbReference type="Proteomes" id="UP001055167"/>
    </source>
</evidence>
<dbReference type="Gene3D" id="3.50.50.60">
    <property type="entry name" value="FAD/NAD(P)-binding domain"/>
    <property type="match status" value="1"/>
</dbReference>
<dbReference type="SUPFAM" id="SSF51905">
    <property type="entry name" value="FAD/NAD(P)-binding domain"/>
    <property type="match status" value="1"/>
</dbReference>
<organism evidence="2 3">
    <name type="scientific">Methylobacterium crusticola</name>
    <dbReference type="NCBI Taxonomy" id="1697972"/>
    <lineage>
        <taxon>Bacteria</taxon>
        <taxon>Pseudomonadati</taxon>
        <taxon>Pseudomonadota</taxon>
        <taxon>Alphaproteobacteria</taxon>
        <taxon>Hyphomicrobiales</taxon>
        <taxon>Methylobacteriaceae</taxon>
        <taxon>Methylobacterium</taxon>
    </lineage>
</organism>
<accession>A0ABQ4R2N7</accession>
<evidence type="ECO:0000313" key="2">
    <source>
        <dbReference type="EMBL" id="GJD51942.1"/>
    </source>
</evidence>
<protein>
    <submittedName>
        <fullName evidence="2">2,6-dihydroxypyridine 3-monooxygenase</fullName>
    </submittedName>
</protein>
<dbReference type="InterPro" id="IPR053212">
    <property type="entry name" value="DHP_3-monooxygenase"/>
</dbReference>
<dbReference type="PANTHER" id="PTHR47469">
    <property type="entry name" value="MONOOXYGENASE-LIKE"/>
    <property type="match status" value="1"/>
</dbReference>
<dbReference type="PANTHER" id="PTHR47469:SF2">
    <property type="entry name" value="OS06G0597600 PROTEIN"/>
    <property type="match status" value="1"/>
</dbReference>
<dbReference type="Gene3D" id="3.30.9.60">
    <property type="match status" value="1"/>
</dbReference>
<evidence type="ECO:0000259" key="1">
    <source>
        <dbReference type="Pfam" id="PF22607"/>
    </source>
</evidence>
<dbReference type="InterPro" id="IPR036188">
    <property type="entry name" value="FAD/NAD-bd_sf"/>
</dbReference>
<feature type="domain" description="2,6-dihydroxypyridine 3-monooxygenase substrate binding" evidence="1">
    <location>
        <begin position="175"/>
        <end position="303"/>
    </location>
</feature>
<comment type="caution">
    <text evidence="2">The sequence shown here is derived from an EMBL/GenBank/DDBJ whole genome shotgun (WGS) entry which is preliminary data.</text>
</comment>
<name>A0ABQ4R2N7_9HYPH</name>
<dbReference type="Pfam" id="PF22607">
    <property type="entry name" value="FAD_binding-like"/>
    <property type="match status" value="1"/>
</dbReference>
<dbReference type="NCBIfam" id="NF005566">
    <property type="entry name" value="PRK07236.1"/>
    <property type="match status" value="1"/>
</dbReference>
<dbReference type="EMBL" id="BPQH01000016">
    <property type="protein sequence ID" value="GJD51942.1"/>
    <property type="molecule type" value="Genomic_DNA"/>
</dbReference>
<dbReference type="SUPFAM" id="SSF54373">
    <property type="entry name" value="FAD-linked reductases, C-terminal domain"/>
    <property type="match status" value="1"/>
</dbReference>
<sequence>MGQRAAFPPARPPRALVVGGSMAGLFTALLLARAGWRVDVFERVGTELSGRGAGIVTHAELFAVLQRAGIGRGEAEVGVRVEGRRVFSREGGLVGELALPQVLTSWGRLYGLLRQALPAESYHHGRGLARVVDEAGSVTAHFADGGSERGDLLVGADGIASSVRAQCAPAVAPAYVGYVAWRGLVDEADLSDATRAALCDHFAFSLPDGEQMLGYPVAGADEATARGRRRFNFVWYRPAAADGALRSLLTGTDGVTHALSIPPNRIRPEVVAALRRDARRLLAPPFAEVVERTPQPFIQAIQDLEAPRMVLGPRTVILGDAAFVARPHVGMGVTKAAGDAQALADALAANPGDLAAGLSAFEAARLGFGAAVVRRARELGAYMQAQILTPAERAMAERHRRPEAVMAETAVAAGIAA</sequence>
<dbReference type="Proteomes" id="UP001055167">
    <property type="component" value="Unassembled WGS sequence"/>
</dbReference>
<proteinExistence type="predicted"/>
<reference evidence="2" key="2">
    <citation type="submission" date="2021-08" db="EMBL/GenBank/DDBJ databases">
        <authorList>
            <person name="Tani A."/>
            <person name="Ola A."/>
            <person name="Ogura Y."/>
            <person name="Katsura K."/>
            <person name="Hayashi T."/>
        </authorList>
    </citation>
    <scope>NUCLEOTIDE SEQUENCE</scope>
    <source>
        <strain evidence="2">KCTC 52305</strain>
    </source>
</reference>
<dbReference type="PRINTS" id="PR00420">
    <property type="entry name" value="RNGMNOXGNASE"/>
</dbReference>
<gene>
    <name evidence="2" type="primary">dhpH</name>
    <name evidence="2" type="ORF">OPKNFCMD_4701</name>
</gene>
<keyword evidence="3" id="KW-1185">Reference proteome</keyword>